<accession>A0A835VRK8</accession>
<proteinExistence type="predicted"/>
<feature type="compositionally biased region" description="Pro residues" evidence="1">
    <location>
        <begin position="410"/>
        <end position="423"/>
    </location>
</feature>
<feature type="compositionally biased region" description="Low complexity" evidence="1">
    <location>
        <begin position="538"/>
        <end position="549"/>
    </location>
</feature>
<gene>
    <name evidence="3" type="ORF">HXX76_013953</name>
</gene>
<feature type="region of interest" description="Disordered" evidence="1">
    <location>
        <begin position="395"/>
        <end position="472"/>
    </location>
</feature>
<dbReference type="PANTHER" id="PTHR34512:SF30">
    <property type="entry name" value="OUTER MEMBRANE PROTEIN ASSEMBLY FACTOR BAMB"/>
    <property type="match status" value="1"/>
</dbReference>
<dbReference type="InterPro" id="IPR011047">
    <property type="entry name" value="Quinoprotein_ADH-like_sf"/>
</dbReference>
<evidence type="ECO:0000313" key="3">
    <source>
        <dbReference type="EMBL" id="KAG2425200.1"/>
    </source>
</evidence>
<dbReference type="Proteomes" id="UP000650467">
    <property type="component" value="Unassembled WGS sequence"/>
</dbReference>
<feature type="compositionally biased region" description="Pro residues" evidence="1">
    <location>
        <begin position="11"/>
        <end position="27"/>
    </location>
</feature>
<comment type="caution">
    <text evidence="3">The sequence shown here is derived from an EMBL/GenBank/DDBJ whole genome shotgun (WGS) entry which is preliminary data.</text>
</comment>
<feature type="domain" description="Pyrrolo-quinoline quinone repeat" evidence="2">
    <location>
        <begin position="37"/>
        <end position="121"/>
    </location>
</feature>
<evidence type="ECO:0000259" key="2">
    <source>
        <dbReference type="Pfam" id="PF13360"/>
    </source>
</evidence>
<feature type="region of interest" description="Disordered" evidence="1">
    <location>
        <begin position="538"/>
        <end position="559"/>
    </location>
</feature>
<protein>
    <recommendedName>
        <fullName evidence="2">Pyrrolo-quinoline quinone repeat domain-containing protein</fullName>
    </recommendedName>
</protein>
<name>A0A835VRK8_CHLIN</name>
<dbReference type="EMBL" id="JAEHOC010000058">
    <property type="protein sequence ID" value="KAG2425200.1"/>
    <property type="molecule type" value="Genomic_DNA"/>
</dbReference>
<evidence type="ECO:0000256" key="1">
    <source>
        <dbReference type="SAM" id="MobiDB-lite"/>
    </source>
</evidence>
<dbReference type="SUPFAM" id="SSF50998">
    <property type="entry name" value="Quinoprotein alcohol dehydrogenase-like"/>
    <property type="match status" value="1"/>
</dbReference>
<dbReference type="InterPro" id="IPR015943">
    <property type="entry name" value="WD40/YVTN_repeat-like_dom_sf"/>
</dbReference>
<evidence type="ECO:0000313" key="4">
    <source>
        <dbReference type="Proteomes" id="UP000650467"/>
    </source>
</evidence>
<sequence>MQRDVESSTATPPPPLPPSPPPSPPSPRRPRGPDYCWSAQLSQLPLADPTTDGERVYATDNRGVVIAVDVRTGEAAWRSAACALDAFWPSSPLVAGGAVYLVCATSAMVAINATTGRLMWRSGRLCVNGMARECSGFGSYGHPAYSAELGLVYLGAPDRSYYALNAVTGEVVWNHYEGPTYLAFGSSVGLLGGALYAVSRTLSDNGNMKLLALDAANGSVVWSREFDQTLRDNGRLQFVNDTLAVGTSGGQLRLFSVGPEGGDLLWSLAVTNSFIFGVERAGDTLYFGDAAGWVRAVSIPTTALLWAVDTMELPELEGVPVPLNTVQPRPVYSNGRLYVTCVAGLLVLDAANGKVLWTDLSQRSLASPLVIERPEGAQVVWGQYLDRVVSVGPACRPSGRGQGTLAFTNTPPPPPPPASPPPASAAQSPPLQLFSPRPTPSPSPSPAATGGGGGDNGTAAPTPSNSSSPLPAAACPVCPTISRANCSTAPTAAATPAAAVAARVSLLLSGVSATALKGDARAQDALAAAVRQVAAAAAGRSHGSSSSGGSSTGPSLRVEYESVSSSGRSSVVVRLRLEAVAARGGGSSSSGSSSSSSSSSAARRVVSDALSALQDSIADIGYTRLQAAVGAAAFMHAPLSGVTVRALVAVLR</sequence>
<feature type="region of interest" description="Disordered" evidence="1">
    <location>
        <begin position="1"/>
        <end position="34"/>
    </location>
</feature>
<keyword evidence="4" id="KW-1185">Reference proteome</keyword>
<feature type="compositionally biased region" description="Low complexity" evidence="1">
    <location>
        <begin position="457"/>
        <end position="472"/>
    </location>
</feature>
<dbReference type="OrthoDB" id="536707at2759"/>
<dbReference type="AlphaFoldDB" id="A0A835VRK8"/>
<organism evidence="3 4">
    <name type="scientific">Chlamydomonas incerta</name>
    <dbReference type="NCBI Taxonomy" id="51695"/>
    <lineage>
        <taxon>Eukaryota</taxon>
        <taxon>Viridiplantae</taxon>
        <taxon>Chlorophyta</taxon>
        <taxon>core chlorophytes</taxon>
        <taxon>Chlorophyceae</taxon>
        <taxon>CS clade</taxon>
        <taxon>Chlamydomonadales</taxon>
        <taxon>Chlamydomonadaceae</taxon>
        <taxon>Chlamydomonas</taxon>
    </lineage>
</organism>
<feature type="domain" description="Pyrrolo-quinoline quinone repeat" evidence="2">
    <location>
        <begin position="150"/>
        <end position="272"/>
    </location>
</feature>
<dbReference type="Gene3D" id="2.130.10.10">
    <property type="entry name" value="YVTN repeat-like/Quinoprotein amine dehydrogenase"/>
    <property type="match status" value="2"/>
</dbReference>
<dbReference type="InterPro" id="IPR002372">
    <property type="entry name" value="PQQ_rpt_dom"/>
</dbReference>
<dbReference type="PANTHER" id="PTHR34512">
    <property type="entry name" value="CELL SURFACE PROTEIN"/>
    <property type="match status" value="1"/>
</dbReference>
<dbReference type="InterPro" id="IPR018391">
    <property type="entry name" value="PQQ_b-propeller_rpt"/>
</dbReference>
<dbReference type="Pfam" id="PF13360">
    <property type="entry name" value="PQQ_2"/>
    <property type="match status" value="3"/>
</dbReference>
<feature type="domain" description="Pyrrolo-quinoline quinone repeat" evidence="2">
    <location>
        <begin position="291"/>
        <end position="370"/>
    </location>
</feature>
<reference evidence="3" key="1">
    <citation type="journal article" date="2020" name="bioRxiv">
        <title>Comparative genomics of Chlamydomonas.</title>
        <authorList>
            <person name="Craig R.J."/>
            <person name="Hasan A.R."/>
            <person name="Ness R.W."/>
            <person name="Keightley P.D."/>
        </authorList>
    </citation>
    <scope>NUCLEOTIDE SEQUENCE</scope>
    <source>
        <strain evidence="3">SAG 7.73</strain>
    </source>
</reference>
<dbReference type="SMART" id="SM00564">
    <property type="entry name" value="PQQ"/>
    <property type="match status" value="7"/>
</dbReference>